<organism evidence="3 4">
    <name type="scientific">candidate division WWE3 bacterium GW2011_GWA2_44_16</name>
    <dbReference type="NCBI Taxonomy" id="1619110"/>
    <lineage>
        <taxon>Bacteria</taxon>
        <taxon>Katanobacteria</taxon>
    </lineage>
</organism>
<dbReference type="Gene3D" id="3.30.450.90">
    <property type="match status" value="1"/>
</dbReference>
<dbReference type="InterPro" id="IPR050921">
    <property type="entry name" value="T4SS_GSP_E_ATPase"/>
</dbReference>
<dbReference type="NCBIfam" id="TIGR01420">
    <property type="entry name" value="pilT_fam"/>
    <property type="match status" value="1"/>
</dbReference>
<dbReference type="InterPro" id="IPR001482">
    <property type="entry name" value="T2SS/T4SS_dom"/>
</dbReference>
<proteinExistence type="inferred from homology"/>
<dbReference type="EMBL" id="LCIA01000004">
    <property type="protein sequence ID" value="KKT45511.1"/>
    <property type="molecule type" value="Genomic_DNA"/>
</dbReference>
<name>A0A0G1HDP8_UNCKA</name>
<dbReference type="GO" id="GO:0005524">
    <property type="term" value="F:ATP binding"/>
    <property type="evidence" value="ECO:0007669"/>
    <property type="project" value="InterPro"/>
</dbReference>
<evidence type="ECO:0000313" key="4">
    <source>
        <dbReference type="Proteomes" id="UP000034128"/>
    </source>
</evidence>
<dbReference type="GO" id="GO:0016887">
    <property type="term" value="F:ATP hydrolysis activity"/>
    <property type="evidence" value="ECO:0007669"/>
    <property type="project" value="InterPro"/>
</dbReference>
<dbReference type="PATRIC" id="fig|1619110.3.peg.194"/>
<evidence type="ECO:0000259" key="2">
    <source>
        <dbReference type="Pfam" id="PF00437"/>
    </source>
</evidence>
<comment type="caution">
    <text evidence="3">The sequence shown here is derived from an EMBL/GenBank/DDBJ whole genome shotgun (WGS) entry which is preliminary data.</text>
</comment>
<gene>
    <name evidence="3" type="ORF">UW36_C0004G0013</name>
</gene>
<dbReference type="PANTHER" id="PTHR30486">
    <property type="entry name" value="TWITCHING MOTILITY PROTEIN PILT"/>
    <property type="match status" value="1"/>
</dbReference>
<dbReference type="CDD" id="cd01131">
    <property type="entry name" value="PilT"/>
    <property type="match status" value="1"/>
</dbReference>
<protein>
    <submittedName>
        <fullName evidence="3">Twitching motility protein</fullName>
    </submittedName>
</protein>
<dbReference type="InterPro" id="IPR027417">
    <property type="entry name" value="P-loop_NTPase"/>
</dbReference>
<dbReference type="Pfam" id="PF00437">
    <property type="entry name" value="T2SSE"/>
    <property type="match status" value="1"/>
</dbReference>
<dbReference type="AlphaFoldDB" id="A0A0G1HDP8"/>
<evidence type="ECO:0000256" key="1">
    <source>
        <dbReference type="ARBA" id="ARBA00006611"/>
    </source>
</evidence>
<dbReference type="Gene3D" id="3.40.50.300">
    <property type="entry name" value="P-loop containing nucleotide triphosphate hydrolases"/>
    <property type="match status" value="1"/>
</dbReference>
<comment type="similarity">
    <text evidence="1">Belongs to the GSP E family.</text>
</comment>
<dbReference type="STRING" id="1619110.UW36_C0004G0013"/>
<sequence>MSLNASILLDRCIALKASSMHLSVGNKPVVRINTKLFPVTDLTPLTFEDVELFLSQTLTKEQKGLFDVSKEVDFSIALGNKARFRVNAFYQKGYPSVSLRMIPMIIPHMADLHLPPILEKICELKQGFVLVVGPTDHGKSTTLASMLQHITETRSEHIITIEDPIEFIIPSNKSLVEQREMYLDTLSWSNALKSILRQDPNIIMIGEMRDQETIEAAMNIAETGHLVFSTLHTNSASQSIERIVSSFPKDKQSYIRSQFADVLEAIISMRLIPSQQLGVVPAVEVLLNNYAVKNLVRDGKSYRVDDIILTSSSQGMISLNSSLSTLIEKGLVTVDDAFKFSLNPEELRRLVKLR</sequence>
<dbReference type="Proteomes" id="UP000034128">
    <property type="component" value="Unassembled WGS sequence"/>
</dbReference>
<reference evidence="3 4" key="1">
    <citation type="journal article" date="2015" name="Nature">
        <title>rRNA introns, odd ribosomes, and small enigmatic genomes across a large radiation of phyla.</title>
        <authorList>
            <person name="Brown C.T."/>
            <person name="Hug L.A."/>
            <person name="Thomas B.C."/>
            <person name="Sharon I."/>
            <person name="Castelle C.J."/>
            <person name="Singh A."/>
            <person name="Wilkins M.J."/>
            <person name="Williams K.H."/>
            <person name="Banfield J.F."/>
        </authorList>
    </citation>
    <scope>NUCLEOTIDE SEQUENCE [LARGE SCALE GENOMIC DNA]</scope>
</reference>
<feature type="domain" description="Bacterial type II secretion system protein E" evidence="2">
    <location>
        <begin position="118"/>
        <end position="273"/>
    </location>
</feature>
<dbReference type="InterPro" id="IPR006321">
    <property type="entry name" value="PilT/PilU"/>
</dbReference>
<accession>A0A0G1HDP8</accession>
<dbReference type="SUPFAM" id="SSF52540">
    <property type="entry name" value="P-loop containing nucleoside triphosphate hydrolases"/>
    <property type="match status" value="1"/>
</dbReference>
<evidence type="ECO:0000313" key="3">
    <source>
        <dbReference type="EMBL" id="KKT45511.1"/>
    </source>
</evidence>